<evidence type="ECO:0000313" key="2">
    <source>
        <dbReference type="Proteomes" id="UP000295444"/>
    </source>
</evidence>
<accession>A0A4R6SKJ3</accession>
<dbReference type="InterPro" id="IPR004401">
    <property type="entry name" value="YbaB/EbfC"/>
</dbReference>
<keyword evidence="2" id="KW-1185">Reference proteome</keyword>
<dbReference type="InterPro" id="IPR036894">
    <property type="entry name" value="YbaB-like_sf"/>
</dbReference>
<dbReference type="AlphaFoldDB" id="A0A4R6SKJ3"/>
<evidence type="ECO:0000313" key="1">
    <source>
        <dbReference type="EMBL" id="TDQ04916.1"/>
    </source>
</evidence>
<dbReference type="Proteomes" id="UP000295444">
    <property type="component" value="Unassembled WGS sequence"/>
</dbReference>
<dbReference type="Gene3D" id="3.30.1310.10">
    <property type="entry name" value="Nucleoid-associated protein YbaB-like domain"/>
    <property type="match status" value="1"/>
</dbReference>
<keyword evidence="1" id="KW-0238">DNA-binding</keyword>
<dbReference type="GO" id="GO:0003677">
    <property type="term" value="F:DNA binding"/>
    <property type="evidence" value="ECO:0007669"/>
    <property type="project" value="UniProtKB-KW"/>
</dbReference>
<protein>
    <submittedName>
        <fullName evidence="1">YbaB/EbfC DNA-binding family protein</fullName>
    </submittedName>
</protein>
<sequence length="70" mass="7159">MSTDDAGQHWGSALDGAVEVAVDDHGRVSTVELEPDVLRRLWPEQLGSAVVAAHAEAVATLAAANGGGPR</sequence>
<proteinExistence type="predicted"/>
<dbReference type="EMBL" id="SNXZ01000001">
    <property type="protein sequence ID" value="TDQ04916.1"/>
    <property type="molecule type" value="Genomic_DNA"/>
</dbReference>
<reference evidence="1 2" key="1">
    <citation type="submission" date="2019-03" db="EMBL/GenBank/DDBJ databases">
        <title>Genomic Encyclopedia of Type Strains, Phase IV (KMG-IV): sequencing the most valuable type-strain genomes for metagenomic binning, comparative biology and taxonomic classification.</title>
        <authorList>
            <person name="Goeker M."/>
        </authorList>
    </citation>
    <scope>NUCLEOTIDE SEQUENCE [LARGE SCALE GENOMIC DNA]</scope>
    <source>
        <strain evidence="1 2">DSM 45361</strain>
    </source>
</reference>
<dbReference type="SUPFAM" id="SSF82607">
    <property type="entry name" value="YbaB-like"/>
    <property type="match status" value="1"/>
</dbReference>
<dbReference type="RefSeq" id="WP_133847752.1">
    <property type="nucleotide sequence ID" value="NZ_SNXZ01000001.1"/>
</dbReference>
<gene>
    <name evidence="1" type="ORF">EV186_101877</name>
</gene>
<dbReference type="Pfam" id="PF02575">
    <property type="entry name" value="YbaB_DNA_bd"/>
    <property type="match status" value="1"/>
</dbReference>
<organism evidence="1 2">
    <name type="scientific">Labedaea rhizosphaerae</name>
    <dbReference type="NCBI Taxonomy" id="598644"/>
    <lineage>
        <taxon>Bacteria</taxon>
        <taxon>Bacillati</taxon>
        <taxon>Actinomycetota</taxon>
        <taxon>Actinomycetes</taxon>
        <taxon>Pseudonocardiales</taxon>
        <taxon>Pseudonocardiaceae</taxon>
        <taxon>Labedaea</taxon>
    </lineage>
</organism>
<name>A0A4R6SKJ3_LABRH</name>
<comment type="caution">
    <text evidence="1">The sequence shown here is derived from an EMBL/GenBank/DDBJ whole genome shotgun (WGS) entry which is preliminary data.</text>
</comment>